<dbReference type="InterPro" id="IPR035965">
    <property type="entry name" value="PAS-like_dom_sf"/>
</dbReference>
<reference evidence="3 4" key="1">
    <citation type="journal article" date="2016" name="Nat. Commun.">
        <title>Thousands of microbial genomes shed light on interconnected biogeochemical processes in an aquifer system.</title>
        <authorList>
            <person name="Anantharaman K."/>
            <person name="Brown C.T."/>
            <person name="Hug L.A."/>
            <person name="Sharon I."/>
            <person name="Castelle C.J."/>
            <person name="Probst A.J."/>
            <person name="Thomas B.C."/>
            <person name="Singh A."/>
            <person name="Wilkins M.J."/>
            <person name="Karaoz U."/>
            <person name="Brodie E.L."/>
            <person name="Williams K.H."/>
            <person name="Hubbard S.S."/>
            <person name="Banfield J.F."/>
        </authorList>
    </citation>
    <scope>NUCLEOTIDE SEQUENCE [LARGE SCALE GENOMIC DNA]</scope>
</reference>
<dbReference type="InterPro" id="IPR000700">
    <property type="entry name" value="PAS-assoc_C"/>
</dbReference>
<feature type="domain" description="PAC" evidence="2">
    <location>
        <begin position="96"/>
        <end position="152"/>
    </location>
</feature>
<feature type="coiled-coil region" evidence="1">
    <location>
        <begin position="143"/>
        <end position="184"/>
    </location>
</feature>
<evidence type="ECO:0000313" key="3">
    <source>
        <dbReference type="EMBL" id="OGM04127.1"/>
    </source>
</evidence>
<comment type="caution">
    <text evidence="3">The sequence shown here is derived from an EMBL/GenBank/DDBJ whole genome shotgun (WGS) entry which is preliminary data.</text>
</comment>
<evidence type="ECO:0000313" key="4">
    <source>
        <dbReference type="Proteomes" id="UP000177091"/>
    </source>
</evidence>
<keyword evidence="1" id="KW-0175">Coiled coil</keyword>
<dbReference type="CDD" id="cd14686">
    <property type="entry name" value="bZIP"/>
    <property type="match status" value="1"/>
</dbReference>
<dbReference type="Gene3D" id="3.30.450.20">
    <property type="entry name" value="PAS domain"/>
    <property type="match status" value="1"/>
</dbReference>
<dbReference type="EMBL" id="MGFK01000020">
    <property type="protein sequence ID" value="OGM04127.1"/>
    <property type="molecule type" value="Genomic_DNA"/>
</dbReference>
<protein>
    <recommendedName>
        <fullName evidence="2">PAC domain-containing protein</fullName>
    </recommendedName>
</protein>
<dbReference type="InterPro" id="IPR013656">
    <property type="entry name" value="PAS_4"/>
</dbReference>
<dbReference type="InterPro" id="IPR000014">
    <property type="entry name" value="PAS"/>
</dbReference>
<proteinExistence type="predicted"/>
<organism evidence="3 4">
    <name type="scientific">Candidatus Woesebacteria bacterium GWA1_42_12</name>
    <dbReference type="NCBI Taxonomy" id="1802472"/>
    <lineage>
        <taxon>Bacteria</taxon>
        <taxon>Candidatus Woeseibacteriota</taxon>
    </lineage>
</organism>
<dbReference type="Proteomes" id="UP000177091">
    <property type="component" value="Unassembled WGS sequence"/>
</dbReference>
<gene>
    <name evidence="3" type="ORF">A2112_02010</name>
</gene>
<dbReference type="PROSITE" id="PS50113">
    <property type="entry name" value="PAC"/>
    <property type="match status" value="1"/>
</dbReference>
<dbReference type="NCBIfam" id="TIGR00229">
    <property type="entry name" value="sensory_box"/>
    <property type="match status" value="1"/>
</dbReference>
<dbReference type="AlphaFoldDB" id="A0A1F7WNM6"/>
<sequence length="199" mass="22436">MGVIIILKAMVNDAPIFSSEEEKLKDSLKRYQAIIDSTPICIKVFDDKGNLLFINKGGRQEHFIKDTDDIAKWDWVGTVKDEYKKQVTAAFQAGLKGVTSRVIMEHTPEGSTHQWCEGIISPIKGADGKVAVLLFYSVDITKKKMAEMELEKKERDLLSQNEELERMNKLMVGRELRIAELKERLKKLGGDNSSPPPTA</sequence>
<evidence type="ECO:0000256" key="1">
    <source>
        <dbReference type="SAM" id="Coils"/>
    </source>
</evidence>
<accession>A0A1F7WNM6</accession>
<dbReference type="SUPFAM" id="SSF55785">
    <property type="entry name" value="PYP-like sensor domain (PAS domain)"/>
    <property type="match status" value="1"/>
</dbReference>
<evidence type="ECO:0000259" key="2">
    <source>
        <dbReference type="PROSITE" id="PS50113"/>
    </source>
</evidence>
<name>A0A1F7WNM6_9BACT</name>
<dbReference type="Pfam" id="PF08448">
    <property type="entry name" value="PAS_4"/>
    <property type="match status" value="1"/>
</dbReference>